<evidence type="ECO:0000256" key="2">
    <source>
        <dbReference type="ARBA" id="ARBA00022448"/>
    </source>
</evidence>
<name>A0ABW9L2B0_9MYCO</name>
<reference evidence="8 9" key="1">
    <citation type="submission" date="2024-12" db="EMBL/GenBank/DDBJ databases">
        <title>The coexistence of Mycolicibacterium septicum and Mycolicibacterium nivoides in clinical samples.</title>
        <authorList>
            <person name="Wang C."/>
            <person name="Feng Y."/>
            <person name="Zong Z."/>
        </authorList>
    </citation>
    <scope>NUCLEOTIDE SEQUENCE [LARGE SCALE GENOMIC DNA]</scope>
    <source>
        <strain evidence="8 9">120309</strain>
    </source>
</reference>
<accession>A0ABW9L2B0</accession>
<dbReference type="InterPro" id="IPR036259">
    <property type="entry name" value="MFS_trans_sf"/>
</dbReference>
<dbReference type="EMBL" id="JBKBDD010000001">
    <property type="protein sequence ID" value="MFN6541820.1"/>
    <property type="molecule type" value="Genomic_DNA"/>
</dbReference>
<evidence type="ECO:0000256" key="4">
    <source>
        <dbReference type="ARBA" id="ARBA00022989"/>
    </source>
</evidence>
<evidence type="ECO:0000313" key="8">
    <source>
        <dbReference type="EMBL" id="MFN6541820.1"/>
    </source>
</evidence>
<keyword evidence="9" id="KW-1185">Reference proteome</keyword>
<evidence type="ECO:0000256" key="3">
    <source>
        <dbReference type="ARBA" id="ARBA00022692"/>
    </source>
</evidence>
<evidence type="ECO:0000313" key="9">
    <source>
        <dbReference type="Proteomes" id="UP001635816"/>
    </source>
</evidence>
<organism evidence="8 9">
    <name type="scientific">Mycolicibacterium nivoides</name>
    <dbReference type="NCBI Taxonomy" id="2487344"/>
    <lineage>
        <taxon>Bacteria</taxon>
        <taxon>Bacillati</taxon>
        <taxon>Actinomycetota</taxon>
        <taxon>Actinomycetes</taxon>
        <taxon>Mycobacteriales</taxon>
        <taxon>Mycobacteriaceae</taxon>
        <taxon>Mycolicibacterium</taxon>
    </lineage>
</organism>
<gene>
    <name evidence="8" type="ORF">ACK4CT_01385</name>
</gene>
<keyword evidence="4 7" id="KW-1133">Transmembrane helix</keyword>
<dbReference type="PANTHER" id="PTHR42718">
    <property type="entry name" value="MAJOR FACILITATOR SUPERFAMILY MULTIDRUG TRANSPORTER MFSC"/>
    <property type="match status" value="1"/>
</dbReference>
<keyword evidence="2" id="KW-0813">Transport</keyword>
<feature type="compositionally biased region" description="Low complexity" evidence="6">
    <location>
        <begin position="63"/>
        <end position="77"/>
    </location>
</feature>
<dbReference type="SUPFAM" id="SSF103473">
    <property type="entry name" value="MFS general substrate transporter"/>
    <property type="match status" value="1"/>
</dbReference>
<protein>
    <recommendedName>
        <fullName evidence="10">Major facilitator superfamily (MFS) profile domain-containing protein</fullName>
    </recommendedName>
</protein>
<evidence type="ECO:0000256" key="5">
    <source>
        <dbReference type="ARBA" id="ARBA00023136"/>
    </source>
</evidence>
<feature type="transmembrane region" description="Helical" evidence="7">
    <location>
        <begin position="35"/>
        <end position="55"/>
    </location>
</feature>
<evidence type="ECO:0008006" key="10">
    <source>
        <dbReference type="Google" id="ProtNLM"/>
    </source>
</evidence>
<dbReference type="PANTHER" id="PTHR42718:SF9">
    <property type="entry name" value="MAJOR FACILITATOR SUPERFAMILY MULTIDRUG TRANSPORTER MFSC"/>
    <property type="match status" value="1"/>
</dbReference>
<evidence type="ECO:0000256" key="1">
    <source>
        <dbReference type="ARBA" id="ARBA00004141"/>
    </source>
</evidence>
<comment type="caution">
    <text evidence="8">The sequence shown here is derived from an EMBL/GenBank/DDBJ whole genome shotgun (WGS) entry which is preliminary data.</text>
</comment>
<keyword evidence="5 7" id="KW-0472">Membrane</keyword>
<feature type="region of interest" description="Disordered" evidence="6">
    <location>
        <begin position="59"/>
        <end position="99"/>
    </location>
</feature>
<comment type="subcellular location">
    <subcellularLocation>
        <location evidence="1">Membrane</location>
        <topology evidence="1">Multi-pass membrane protein</topology>
    </subcellularLocation>
</comment>
<evidence type="ECO:0000256" key="7">
    <source>
        <dbReference type="SAM" id="Phobius"/>
    </source>
</evidence>
<evidence type="ECO:0000256" key="6">
    <source>
        <dbReference type="SAM" id="MobiDB-lite"/>
    </source>
</evidence>
<proteinExistence type="predicted"/>
<sequence length="99" mass="10285">MAPQRSPVLTLTAAHLGLFVGLLGGVPAETIGWRWILWVNVPTGVLALIMSVSHLPDSRDPGAARLDLPGLDRAAAPPRRRIGPGDSGPFPGRGLAAPP</sequence>
<dbReference type="Proteomes" id="UP001635816">
    <property type="component" value="Unassembled WGS sequence"/>
</dbReference>
<dbReference type="Gene3D" id="1.20.1250.20">
    <property type="entry name" value="MFS general substrate transporter like domains"/>
    <property type="match status" value="1"/>
</dbReference>
<keyword evidence="3 7" id="KW-0812">Transmembrane</keyword>
<dbReference type="RefSeq" id="WP_409542458.1">
    <property type="nucleotide sequence ID" value="NZ_JBKBDD010000001.1"/>
</dbReference>